<dbReference type="FunCoup" id="A0A7M7TGC6">
    <property type="interactions" value="566"/>
</dbReference>
<dbReference type="EnsemblMetazoa" id="XM_776753">
    <property type="protein sequence ID" value="XP_781846"/>
    <property type="gene ID" value="LOC576446"/>
</dbReference>
<feature type="region of interest" description="Disordered" evidence="2">
    <location>
        <begin position="161"/>
        <end position="294"/>
    </location>
</feature>
<evidence type="ECO:0000313" key="3">
    <source>
        <dbReference type="EnsemblMetazoa" id="XP_781846"/>
    </source>
</evidence>
<dbReference type="CTD" id="55322"/>
<dbReference type="Pfam" id="PF12640">
    <property type="entry name" value="UPF0489"/>
    <property type="match status" value="1"/>
</dbReference>
<dbReference type="InParanoid" id="A0A7M7TGC6"/>
<evidence type="ECO:0000256" key="2">
    <source>
        <dbReference type="SAM" id="MobiDB-lite"/>
    </source>
</evidence>
<feature type="compositionally biased region" description="Polar residues" evidence="2">
    <location>
        <begin position="199"/>
        <end position="223"/>
    </location>
</feature>
<dbReference type="RefSeq" id="XP_781846.2">
    <property type="nucleotide sequence ID" value="XM_776753.5"/>
</dbReference>
<dbReference type="KEGG" id="spu:576446"/>
<sequence length="578" mass="64346">MSALRQYNKLPVWIVENHNEVLEPIYRAVATRHLPFEGIAMLHFDSHPDLQIDTDMPADTVFEKQDLLDALSIENWIMPAIYAGHIGHVTWVKPPWADQLPEGSRKVKVGRDSSSGKLRVNWPDSYFLSDLLFASEEELENSKDAIINVVTMETDCLRSSNFSTSPSVCEESRHKPASTVENDNHGVRKRVNIQDADIETQSRTFFESDRGSSNAGHDQNNVEPNGDTEKPDKLACSHSMTSRNQENIGLSPATEHSNSSTLQKKSCTTDNEQDVDGQRNCPTQKPYSGTEQRDCHDCADNGANLNNRDCEQVMKKDDSLQFSSGGDAPLHTFNSLKCNSSGCNSSVANLVSGDGTQQVQGSGAPSSVTNDAVVQKFSEFSGRFILDIDLDFFSTRNPFKQMYTKEQYGLMDELYRFAAPVDDSAQALGACQKRRAKQISELSAGLKASFNGEDYDASFGDQDSFLKIVELVRSLRSTPDIEPECLDPEMVHMAGLTCDDHGELPHHVSSDEEIDSLIATMRELLGKMHTPTMVTISRSSHDDYCPANQVDGIQRKTLKMLQSLYNQLDVHIEYELAK</sequence>
<dbReference type="AlphaFoldDB" id="A0A7M7TGC6"/>
<dbReference type="OMA" id="HIDIENW"/>
<accession>A0A7M7TGC6</accession>
<dbReference type="OrthoDB" id="418142at2759"/>
<evidence type="ECO:0000256" key="1">
    <source>
        <dbReference type="ARBA" id="ARBA00007099"/>
    </source>
</evidence>
<proteinExistence type="inferred from homology"/>
<dbReference type="Proteomes" id="UP000007110">
    <property type="component" value="Unassembled WGS sequence"/>
</dbReference>
<evidence type="ECO:0000313" key="4">
    <source>
        <dbReference type="Proteomes" id="UP000007110"/>
    </source>
</evidence>
<dbReference type="PANTHER" id="PTHR13225">
    <property type="entry name" value="MISEXPRESSION SUPPRESSOR OF RAS 6"/>
    <property type="match status" value="1"/>
</dbReference>
<reference evidence="3" key="2">
    <citation type="submission" date="2021-01" db="UniProtKB">
        <authorList>
            <consortium name="EnsemblMetazoa"/>
        </authorList>
    </citation>
    <scope>IDENTIFICATION</scope>
</reference>
<reference evidence="4" key="1">
    <citation type="submission" date="2015-02" db="EMBL/GenBank/DDBJ databases">
        <title>Genome sequencing for Strongylocentrotus purpuratus.</title>
        <authorList>
            <person name="Murali S."/>
            <person name="Liu Y."/>
            <person name="Vee V."/>
            <person name="English A."/>
            <person name="Wang M."/>
            <person name="Skinner E."/>
            <person name="Han Y."/>
            <person name="Muzny D.M."/>
            <person name="Worley K.C."/>
            <person name="Gibbs R.A."/>
        </authorList>
    </citation>
    <scope>NUCLEOTIDE SEQUENCE</scope>
</reference>
<protein>
    <submittedName>
        <fullName evidence="3">Uncharacterized protein</fullName>
    </submittedName>
</protein>
<comment type="similarity">
    <text evidence="1">Belongs to the UPF0489 family.</text>
</comment>
<keyword evidence="4" id="KW-1185">Reference proteome</keyword>
<feature type="compositionally biased region" description="Polar residues" evidence="2">
    <location>
        <begin position="280"/>
        <end position="290"/>
    </location>
</feature>
<dbReference type="GeneID" id="576446"/>
<organism evidence="3 4">
    <name type="scientific">Strongylocentrotus purpuratus</name>
    <name type="common">Purple sea urchin</name>
    <dbReference type="NCBI Taxonomy" id="7668"/>
    <lineage>
        <taxon>Eukaryota</taxon>
        <taxon>Metazoa</taxon>
        <taxon>Echinodermata</taxon>
        <taxon>Eleutherozoa</taxon>
        <taxon>Echinozoa</taxon>
        <taxon>Echinoidea</taxon>
        <taxon>Euechinoidea</taxon>
        <taxon>Echinacea</taxon>
        <taxon>Camarodonta</taxon>
        <taxon>Echinidea</taxon>
        <taxon>Strongylocentrotidae</taxon>
        <taxon>Strongylocentrotus</taxon>
    </lineage>
</organism>
<feature type="compositionally biased region" description="Polar residues" evidence="2">
    <location>
        <begin position="238"/>
        <end position="270"/>
    </location>
</feature>
<dbReference type="InterPro" id="IPR024131">
    <property type="entry name" value="UPF0489"/>
</dbReference>
<dbReference type="PANTHER" id="PTHR13225:SF3">
    <property type="entry name" value="UPF0489 PROTEIN C5ORF22"/>
    <property type="match status" value="1"/>
</dbReference>
<name>A0A7M7TGC6_STRPU</name>